<feature type="transmembrane region" description="Helical" evidence="1">
    <location>
        <begin position="46"/>
        <end position="65"/>
    </location>
</feature>
<dbReference type="EMBL" id="BMPF01000002">
    <property type="protein sequence ID" value="GGL32976.1"/>
    <property type="molecule type" value="Genomic_DNA"/>
</dbReference>
<keyword evidence="1" id="KW-1133">Transmembrane helix</keyword>
<name>A0A830FCD5_9EURY</name>
<comment type="caution">
    <text evidence="2">The sequence shown here is derived from an EMBL/GenBank/DDBJ whole genome shotgun (WGS) entry which is preliminary data.</text>
</comment>
<protein>
    <submittedName>
        <fullName evidence="2">Uncharacterized protein</fullName>
    </submittedName>
</protein>
<evidence type="ECO:0000256" key="1">
    <source>
        <dbReference type="SAM" id="Phobius"/>
    </source>
</evidence>
<proteinExistence type="predicted"/>
<keyword evidence="3" id="KW-1185">Reference proteome</keyword>
<keyword evidence="1" id="KW-0812">Transmembrane</keyword>
<dbReference type="AlphaFoldDB" id="A0A830FCD5"/>
<gene>
    <name evidence="2" type="ORF">GCM10009037_15790</name>
</gene>
<feature type="transmembrane region" description="Helical" evidence="1">
    <location>
        <begin position="21"/>
        <end position="40"/>
    </location>
</feature>
<dbReference type="Proteomes" id="UP000628840">
    <property type="component" value="Unassembled WGS sequence"/>
</dbReference>
<evidence type="ECO:0000313" key="2">
    <source>
        <dbReference type="EMBL" id="GGL32976.1"/>
    </source>
</evidence>
<keyword evidence="1" id="KW-0472">Membrane</keyword>
<reference evidence="2 3" key="1">
    <citation type="journal article" date="2019" name="Int. J. Syst. Evol. Microbiol.">
        <title>The Global Catalogue of Microorganisms (GCM) 10K type strain sequencing project: providing services to taxonomists for standard genome sequencing and annotation.</title>
        <authorList>
            <consortium name="The Broad Institute Genomics Platform"/>
            <consortium name="The Broad Institute Genome Sequencing Center for Infectious Disease"/>
            <person name="Wu L."/>
            <person name="Ma J."/>
        </authorList>
    </citation>
    <scope>NUCLEOTIDE SEQUENCE [LARGE SCALE GENOMIC DNA]</scope>
    <source>
        <strain evidence="2 3">JCM 19585</strain>
    </source>
</reference>
<accession>A0A830FCD5</accession>
<sequence length="82" mass="8455">MNAARLTVRMTRTDAVRVGAFYGLLGTAIITLGTLLADAALSELDLWLGVPLAAVVWAGCVYVGLKEVAKGLHAVVADASAD</sequence>
<organism evidence="2 3">
    <name type="scientific">Halarchaeum grantii</name>
    <dbReference type="NCBI Taxonomy" id="1193105"/>
    <lineage>
        <taxon>Archaea</taxon>
        <taxon>Methanobacteriati</taxon>
        <taxon>Methanobacteriota</taxon>
        <taxon>Stenosarchaea group</taxon>
        <taxon>Halobacteria</taxon>
        <taxon>Halobacteriales</taxon>
        <taxon>Halobacteriaceae</taxon>
    </lineage>
</organism>
<evidence type="ECO:0000313" key="3">
    <source>
        <dbReference type="Proteomes" id="UP000628840"/>
    </source>
</evidence>